<dbReference type="Pfam" id="PF13359">
    <property type="entry name" value="DDE_Tnp_4"/>
    <property type="match status" value="1"/>
</dbReference>
<evidence type="ECO:0000256" key="1">
    <source>
        <dbReference type="ARBA" id="ARBA00001968"/>
    </source>
</evidence>
<dbReference type="AlphaFoldDB" id="A0AA88YR47"/>
<dbReference type="InterPro" id="IPR027806">
    <property type="entry name" value="HARBI1_dom"/>
</dbReference>
<keyword evidence="10" id="KW-1185">Reference proteome</keyword>
<organism evidence="9 10">
    <name type="scientific">Pinctada imbricata</name>
    <name type="common">Atlantic pearl-oyster</name>
    <name type="synonym">Pinctada martensii</name>
    <dbReference type="NCBI Taxonomy" id="66713"/>
    <lineage>
        <taxon>Eukaryota</taxon>
        <taxon>Metazoa</taxon>
        <taxon>Spiralia</taxon>
        <taxon>Lophotrochozoa</taxon>
        <taxon>Mollusca</taxon>
        <taxon>Bivalvia</taxon>
        <taxon>Autobranchia</taxon>
        <taxon>Pteriomorphia</taxon>
        <taxon>Pterioida</taxon>
        <taxon>Pterioidea</taxon>
        <taxon>Pteriidae</taxon>
        <taxon>Pinctada</taxon>
    </lineage>
</organism>
<evidence type="ECO:0000256" key="4">
    <source>
        <dbReference type="ARBA" id="ARBA00022722"/>
    </source>
</evidence>
<keyword evidence="4" id="KW-0540">Nuclease</keyword>
<dbReference type="PANTHER" id="PTHR22930:SF269">
    <property type="entry name" value="NUCLEASE HARBI1-LIKE PROTEIN"/>
    <property type="match status" value="1"/>
</dbReference>
<gene>
    <name evidence="9" type="ORF">FSP39_022055</name>
</gene>
<evidence type="ECO:0000256" key="3">
    <source>
        <dbReference type="ARBA" id="ARBA00006958"/>
    </source>
</evidence>
<keyword evidence="5" id="KW-0479">Metal-binding</keyword>
<keyword evidence="7" id="KW-0539">Nucleus</keyword>
<dbReference type="GO" id="GO:0046872">
    <property type="term" value="F:metal ion binding"/>
    <property type="evidence" value="ECO:0007669"/>
    <property type="project" value="UniProtKB-KW"/>
</dbReference>
<dbReference type="PANTHER" id="PTHR22930">
    <property type="match status" value="1"/>
</dbReference>
<evidence type="ECO:0000313" key="10">
    <source>
        <dbReference type="Proteomes" id="UP001186944"/>
    </source>
</evidence>
<dbReference type="InterPro" id="IPR045249">
    <property type="entry name" value="HARBI1-like"/>
</dbReference>
<name>A0AA88YR47_PINIB</name>
<dbReference type="GO" id="GO:0016787">
    <property type="term" value="F:hydrolase activity"/>
    <property type="evidence" value="ECO:0007669"/>
    <property type="project" value="UniProtKB-KW"/>
</dbReference>
<dbReference type="Proteomes" id="UP001186944">
    <property type="component" value="Unassembled WGS sequence"/>
</dbReference>
<evidence type="ECO:0000256" key="5">
    <source>
        <dbReference type="ARBA" id="ARBA00022723"/>
    </source>
</evidence>
<sequence length="312" mass="35463">MGNRCRLRTAICHVNSRRCGYPGLCAHRVPHNTISMMIPDVCQAIIFEYGDEVIACPRTQEEWRKVAKEFGTRWNFHHALGAIDGKHIAIKAPKNSGSLYYNYKGFFSIVMLAVVDADYKFLWVDVGANGSASDTQVFTFCELKQAIDNSEMNFPSPEPLPHDNEDMPYFLVGDDAFALRTWMMKPFSKRNLSPDERIFNYRLSRSRRVVVNAFGILANRFQCLLTTMRQKPEPVQIIALACCCLHNLMRIRYSGIQSAILDQSDGNDNIIPGEWRNGAVMHDLGNNQRGNVASRAAQQQRVSQGVLQLIRW</sequence>
<dbReference type="EMBL" id="VSWD01000003">
    <property type="protein sequence ID" value="KAK3106532.1"/>
    <property type="molecule type" value="Genomic_DNA"/>
</dbReference>
<keyword evidence="6" id="KW-0378">Hydrolase</keyword>
<evidence type="ECO:0000313" key="9">
    <source>
        <dbReference type="EMBL" id="KAK3106532.1"/>
    </source>
</evidence>
<evidence type="ECO:0000256" key="6">
    <source>
        <dbReference type="ARBA" id="ARBA00022801"/>
    </source>
</evidence>
<accession>A0AA88YR47</accession>
<evidence type="ECO:0000259" key="8">
    <source>
        <dbReference type="Pfam" id="PF13359"/>
    </source>
</evidence>
<comment type="cofactor">
    <cofactor evidence="1">
        <name>a divalent metal cation</name>
        <dbReference type="ChEBI" id="CHEBI:60240"/>
    </cofactor>
</comment>
<evidence type="ECO:0000256" key="2">
    <source>
        <dbReference type="ARBA" id="ARBA00004123"/>
    </source>
</evidence>
<dbReference type="GO" id="GO:0005634">
    <property type="term" value="C:nucleus"/>
    <property type="evidence" value="ECO:0007669"/>
    <property type="project" value="UniProtKB-SubCell"/>
</dbReference>
<dbReference type="GO" id="GO:0004518">
    <property type="term" value="F:nuclease activity"/>
    <property type="evidence" value="ECO:0007669"/>
    <property type="project" value="UniProtKB-KW"/>
</dbReference>
<protein>
    <recommendedName>
        <fullName evidence="8">DDE Tnp4 domain-containing protein</fullName>
    </recommendedName>
</protein>
<comment type="caution">
    <text evidence="9">The sequence shown here is derived from an EMBL/GenBank/DDBJ whole genome shotgun (WGS) entry which is preliminary data.</text>
</comment>
<evidence type="ECO:0000256" key="7">
    <source>
        <dbReference type="ARBA" id="ARBA00023242"/>
    </source>
</evidence>
<comment type="similarity">
    <text evidence="3">Belongs to the HARBI1 family.</text>
</comment>
<reference evidence="9" key="1">
    <citation type="submission" date="2019-08" db="EMBL/GenBank/DDBJ databases">
        <title>The improved chromosome-level genome for the pearl oyster Pinctada fucata martensii using PacBio sequencing and Hi-C.</title>
        <authorList>
            <person name="Zheng Z."/>
        </authorList>
    </citation>
    <scope>NUCLEOTIDE SEQUENCE</scope>
    <source>
        <strain evidence="9">ZZ-2019</strain>
        <tissue evidence="9">Adductor muscle</tissue>
    </source>
</reference>
<comment type="subcellular location">
    <subcellularLocation>
        <location evidence="2">Nucleus</location>
    </subcellularLocation>
</comment>
<feature type="domain" description="DDE Tnp4" evidence="8">
    <location>
        <begin position="83"/>
        <end position="247"/>
    </location>
</feature>
<proteinExistence type="inferred from homology"/>